<comment type="caution">
    <text evidence="3">The sequence shown here is derived from an EMBL/GenBank/DDBJ whole genome shotgun (WGS) entry which is preliminary data.</text>
</comment>
<dbReference type="PROSITE" id="PS50965">
    <property type="entry name" value="NERD"/>
    <property type="match status" value="1"/>
</dbReference>
<accession>A0ABV5S693</accession>
<dbReference type="InterPro" id="IPR011528">
    <property type="entry name" value="NERD"/>
</dbReference>
<name>A0ABV5S693_9ACTN</name>
<gene>
    <name evidence="3" type="ORF">ACFFSA_28910</name>
</gene>
<feature type="domain" description="NERD" evidence="2">
    <location>
        <begin position="94"/>
        <end position="193"/>
    </location>
</feature>
<dbReference type="Pfam" id="PF08378">
    <property type="entry name" value="NERD"/>
    <property type="match status" value="1"/>
</dbReference>
<reference evidence="3 4" key="1">
    <citation type="submission" date="2024-09" db="EMBL/GenBank/DDBJ databases">
        <authorList>
            <person name="Sun Q."/>
            <person name="Mori K."/>
        </authorList>
    </citation>
    <scope>NUCLEOTIDE SEQUENCE [LARGE SCALE GENOMIC DNA]</scope>
    <source>
        <strain evidence="3 4">JCM 3143</strain>
    </source>
</reference>
<evidence type="ECO:0000256" key="1">
    <source>
        <dbReference type="SAM" id="MobiDB-lite"/>
    </source>
</evidence>
<feature type="region of interest" description="Disordered" evidence="1">
    <location>
        <begin position="1"/>
        <end position="25"/>
    </location>
</feature>
<protein>
    <submittedName>
        <fullName evidence="3">Nuclease-related domain-containing protein</fullName>
    </submittedName>
</protein>
<evidence type="ECO:0000313" key="3">
    <source>
        <dbReference type="EMBL" id="MFB9627125.1"/>
    </source>
</evidence>
<evidence type="ECO:0000259" key="2">
    <source>
        <dbReference type="PROSITE" id="PS50965"/>
    </source>
</evidence>
<dbReference type="EMBL" id="JBHMBW010000027">
    <property type="protein sequence ID" value="MFB9627125.1"/>
    <property type="molecule type" value="Genomic_DNA"/>
</dbReference>
<organism evidence="3 4">
    <name type="scientific">Nonomuraea helvata</name>
    <dbReference type="NCBI Taxonomy" id="37484"/>
    <lineage>
        <taxon>Bacteria</taxon>
        <taxon>Bacillati</taxon>
        <taxon>Actinomycetota</taxon>
        <taxon>Actinomycetes</taxon>
        <taxon>Streptosporangiales</taxon>
        <taxon>Streptosporangiaceae</taxon>
        <taxon>Nonomuraea</taxon>
    </lineage>
</organism>
<sequence>MSTPPHDLQPPASAPASLGDPPARAGASAHAQYRAELAKGRRSRLLLRVLKAALPGLLVGYLLGWKLGLALALIVALVDLGRFWRWSSVSAWRKGAAGERATARLLAPLQAEGHICLHDRAIPGSSANIDHLLVGPTGVWIIDSKKWHRRTQLHGRGKQLWIGRRPADRLLRGLAYERSAVARVVDRATGNMVGVWPLVAVHGAKVPGIGRPLVLDGITLLKAGQLRRYIRQTSESLSPDQVADLARTLDRAFPPYTE</sequence>
<proteinExistence type="predicted"/>
<evidence type="ECO:0000313" key="4">
    <source>
        <dbReference type="Proteomes" id="UP001589532"/>
    </source>
</evidence>
<dbReference type="Proteomes" id="UP001589532">
    <property type="component" value="Unassembled WGS sequence"/>
</dbReference>
<dbReference type="RefSeq" id="WP_344988894.1">
    <property type="nucleotide sequence ID" value="NZ_BAAAXV010000004.1"/>
</dbReference>
<keyword evidence="4" id="KW-1185">Reference proteome</keyword>